<evidence type="ECO:0000256" key="2">
    <source>
        <dbReference type="ARBA" id="ARBA00022722"/>
    </source>
</evidence>
<evidence type="ECO:0000256" key="3">
    <source>
        <dbReference type="ARBA" id="ARBA00022759"/>
    </source>
</evidence>
<dbReference type="Pfam" id="PF03755">
    <property type="entry name" value="YicC-like_N"/>
    <property type="match status" value="1"/>
</dbReference>
<evidence type="ECO:0000313" key="10">
    <source>
        <dbReference type="Proteomes" id="UP000027822"/>
    </source>
</evidence>
<dbReference type="EMBL" id="JOTN01000002">
    <property type="protein sequence ID" value="KEK20868.1"/>
    <property type="molecule type" value="Genomic_DNA"/>
</dbReference>
<feature type="coiled-coil region" evidence="6">
    <location>
        <begin position="181"/>
        <end position="235"/>
    </location>
</feature>
<evidence type="ECO:0000259" key="7">
    <source>
        <dbReference type="Pfam" id="PF03755"/>
    </source>
</evidence>
<gene>
    <name evidence="9" type="ORF">BAMA_08725</name>
</gene>
<dbReference type="Pfam" id="PF08340">
    <property type="entry name" value="YicC-like_C"/>
    <property type="match status" value="1"/>
</dbReference>
<evidence type="ECO:0008006" key="11">
    <source>
        <dbReference type="Google" id="ProtNLM"/>
    </source>
</evidence>
<dbReference type="PANTHER" id="PTHR30636">
    <property type="entry name" value="UPF0701 PROTEIN YICC"/>
    <property type="match status" value="1"/>
</dbReference>
<feature type="domain" description="Endoribonuclease YicC-like N-terminal" evidence="7">
    <location>
        <begin position="2"/>
        <end position="156"/>
    </location>
</feature>
<keyword evidence="4" id="KW-0378">Hydrolase</keyword>
<organism evidence="9 10">
    <name type="scientific">Bacillus manliponensis</name>
    <dbReference type="NCBI Taxonomy" id="574376"/>
    <lineage>
        <taxon>Bacteria</taxon>
        <taxon>Bacillati</taxon>
        <taxon>Bacillota</taxon>
        <taxon>Bacilli</taxon>
        <taxon>Bacillales</taxon>
        <taxon>Bacillaceae</taxon>
        <taxon>Bacillus</taxon>
        <taxon>Bacillus cereus group</taxon>
    </lineage>
</organism>
<dbReference type="OrthoDB" id="9771229at2"/>
<dbReference type="GO" id="GO:0004521">
    <property type="term" value="F:RNA endonuclease activity"/>
    <property type="evidence" value="ECO:0007669"/>
    <property type="project" value="InterPro"/>
</dbReference>
<evidence type="ECO:0000256" key="6">
    <source>
        <dbReference type="SAM" id="Coils"/>
    </source>
</evidence>
<dbReference type="NCBIfam" id="TIGR00255">
    <property type="entry name" value="YicC/YloC family endoribonuclease"/>
    <property type="match status" value="1"/>
</dbReference>
<accession>A0A073KEW8</accession>
<dbReference type="eggNOG" id="COG1561">
    <property type="taxonomic scope" value="Bacteria"/>
</dbReference>
<keyword evidence="6" id="KW-0175">Coiled coil</keyword>
<keyword evidence="3" id="KW-0255">Endonuclease</keyword>
<dbReference type="RefSeq" id="WP_034635751.1">
    <property type="nucleotide sequence ID" value="NZ_CBCSJC010000001.1"/>
</dbReference>
<dbReference type="STRING" id="574376.BAMA_08725"/>
<dbReference type="PANTHER" id="PTHR30636:SF3">
    <property type="entry name" value="UPF0701 PROTEIN YICC"/>
    <property type="match status" value="1"/>
</dbReference>
<dbReference type="GO" id="GO:0016787">
    <property type="term" value="F:hydrolase activity"/>
    <property type="evidence" value="ECO:0007669"/>
    <property type="project" value="UniProtKB-KW"/>
</dbReference>
<dbReference type="AlphaFoldDB" id="A0A073KEW8"/>
<evidence type="ECO:0000256" key="1">
    <source>
        <dbReference type="ARBA" id="ARBA00001968"/>
    </source>
</evidence>
<comment type="caution">
    <text evidence="9">The sequence shown here is derived from an EMBL/GenBank/DDBJ whole genome shotgun (WGS) entry which is preliminary data.</text>
</comment>
<evidence type="ECO:0000256" key="5">
    <source>
        <dbReference type="ARBA" id="ARBA00035648"/>
    </source>
</evidence>
<dbReference type="Proteomes" id="UP000027822">
    <property type="component" value="Unassembled WGS sequence"/>
</dbReference>
<keyword evidence="10" id="KW-1185">Reference proteome</keyword>
<keyword evidence="2" id="KW-0540">Nuclease</keyword>
<protein>
    <recommendedName>
        <fullName evidence="11">YicC family protein</fullName>
    </recommendedName>
</protein>
<evidence type="ECO:0000259" key="8">
    <source>
        <dbReference type="Pfam" id="PF08340"/>
    </source>
</evidence>
<name>A0A073KEW8_9BACI</name>
<comment type="cofactor">
    <cofactor evidence="1">
        <name>a divalent metal cation</name>
        <dbReference type="ChEBI" id="CHEBI:60240"/>
    </cofactor>
</comment>
<evidence type="ECO:0000256" key="4">
    <source>
        <dbReference type="ARBA" id="ARBA00022801"/>
    </source>
</evidence>
<dbReference type="InterPro" id="IPR005229">
    <property type="entry name" value="YicC/YloC-like"/>
</dbReference>
<evidence type="ECO:0000313" key="9">
    <source>
        <dbReference type="EMBL" id="KEK20868.1"/>
    </source>
</evidence>
<reference evidence="9 10" key="1">
    <citation type="submission" date="2014-06" db="EMBL/GenBank/DDBJ databases">
        <title>Draft genome sequence of Bacillus manliponensis JCM 15802 (MCCC 1A00708).</title>
        <authorList>
            <person name="Lai Q."/>
            <person name="Liu Y."/>
            <person name="Shao Z."/>
        </authorList>
    </citation>
    <scope>NUCLEOTIDE SEQUENCE [LARGE SCALE GENOMIC DNA]</scope>
    <source>
        <strain evidence="9 10">JCM 15802</strain>
    </source>
</reference>
<dbReference type="InterPro" id="IPR013551">
    <property type="entry name" value="YicC-like_C"/>
</dbReference>
<comment type="similarity">
    <text evidence="5">Belongs to the YicC/YloC family.</text>
</comment>
<proteinExistence type="inferred from homology"/>
<sequence>MVSSMTGFGRAKMESDGFQITVEMKSVNHRFLEMNVRLPKQMMMFEDKIRKVISKQVRRGRIEVSIVVEGEGLVERKLRVDWTLLNQYKSIMEEAKDKFQLQDSITLQQLMTMPEVTAIEEVENVKEQFEHSLYEVIHKAACMLKSMRDGEGEHLHKDVSHRLDEIRQSVNAIIPHAPNVVQKYRERLENRMKELHNQELDEQRLLTEVAVFADRADIHEELVRLQSHLEQFQEALESVEPVGRKMEFIVQEMHREINTIGSKANDLTISKYVVEMKNNLEKIREQVQNIE</sequence>
<feature type="domain" description="Endoribonuclease YicC-like C-terminal" evidence="8">
    <location>
        <begin position="176"/>
        <end position="291"/>
    </location>
</feature>
<dbReference type="InterPro" id="IPR013527">
    <property type="entry name" value="YicC-like_N"/>
</dbReference>